<dbReference type="Pfam" id="PF09339">
    <property type="entry name" value="HTH_IclR"/>
    <property type="match status" value="1"/>
</dbReference>
<accession>A0A5Q3Q825</accession>
<dbReference type="PROSITE" id="PS51077">
    <property type="entry name" value="HTH_ICLR"/>
    <property type="match status" value="1"/>
</dbReference>
<feature type="domain" description="HTH iclR-type" evidence="5">
    <location>
        <begin position="6"/>
        <end position="72"/>
    </location>
</feature>
<dbReference type="GO" id="GO:0003700">
    <property type="term" value="F:DNA-binding transcription factor activity"/>
    <property type="evidence" value="ECO:0007669"/>
    <property type="project" value="TreeGrafter"/>
</dbReference>
<dbReference type="InterPro" id="IPR036390">
    <property type="entry name" value="WH_DNA-bd_sf"/>
</dbReference>
<dbReference type="InterPro" id="IPR050707">
    <property type="entry name" value="HTH_MetabolicPath_Reg"/>
</dbReference>
<dbReference type="PROSITE" id="PS51078">
    <property type="entry name" value="ICLR_ED"/>
    <property type="match status" value="1"/>
</dbReference>
<dbReference type="PANTHER" id="PTHR30136:SF24">
    <property type="entry name" value="HTH-TYPE TRANSCRIPTIONAL REPRESSOR ALLR"/>
    <property type="match status" value="1"/>
</dbReference>
<dbReference type="Gene3D" id="3.30.450.40">
    <property type="match status" value="1"/>
</dbReference>
<proteinExistence type="predicted"/>
<dbReference type="Proteomes" id="UP000371041">
    <property type="component" value="Chromosome"/>
</dbReference>
<dbReference type="SUPFAM" id="SSF46785">
    <property type="entry name" value="Winged helix' DNA-binding domain"/>
    <property type="match status" value="1"/>
</dbReference>
<protein>
    <submittedName>
        <fullName evidence="7">Helix-turn-helix domain-containing protein</fullName>
    </submittedName>
</protein>
<evidence type="ECO:0000259" key="5">
    <source>
        <dbReference type="PROSITE" id="PS51077"/>
    </source>
</evidence>
<sequence>MATEGSTGVHRAVAILTVLGSEDAAEQGSLGVVEIARRVGREKTQISRALRMLEATGLVERDSETLGYRLGWRLFTMAVNVGRQRLLVEAPPVLRRLVTATKERAHLTVLDGDGALTVLSESPMRAVQTAGWVGRITPLESTSSGRALLVDHGDDEIRDLLGEVPFTGTGPRAPTSVDELLARVGQARELGYALVDEEFEEGLVAAAAPVRDFRGRVCAALNVSAPKFRLRRELDATGRMVRAAAHQVSRAMAGLDPVEPGRKPASGAPAPR</sequence>
<dbReference type="SUPFAM" id="SSF55781">
    <property type="entry name" value="GAF domain-like"/>
    <property type="match status" value="1"/>
</dbReference>
<keyword evidence="8" id="KW-1185">Reference proteome</keyword>
<reference evidence="8" key="1">
    <citation type="submission" date="2019-11" db="EMBL/GenBank/DDBJ databases">
        <title>The complete genome sequence of Saccharopolyspora sp. E2A.</title>
        <authorList>
            <person name="Zhang G."/>
        </authorList>
    </citation>
    <scope>NUCLEOTIDE SEQUENCE [LARGE SCALE GENOMIC DNA]</scope>
    <source>
        <strain evidence="8">E2A</strain>
    </source>
</reference>
<gene>
    <name evidence="7" type="ORF">GIY23_14215</name>
</gene>
<dbReference type="RefSeq" id="WP_154077105.1">
    <property type="nucleotide sequence ID" value="NZ_CP045929.1"/>
</dbReference>
<evidence type="ECO:0000259" key="6">
    <source>
        <dbReference type="PROSITE" id="PS51078"/>
    </source>
</evidence>
<evidence type="ECO:0000256" key="1">
    <source>
        <dbReference type="ARBA" id="ARBA00023015"/>
    </source>
</evidence>
<dbReference type="EMBL" id="CP045929">
    <property type="protein sequence ID" value="QGK70523.1"/>
    <property type="molecule type" value="Genomic_DNA"/>
</dbReference>
<dbReference type="GO" id="GO:0003677">
    <property type="term" value="F:DNA binding"/>
    <property type="evidence" value="ECO:0007669"/>
    <property type="project" value="UniProtKB-KW"/>
</dbReference>
<dbReference type="AlphaFoldDB" id="A0A5Q3Q825"/>
<keyword evidence="1" id="KW-0805">Transcription regulation</keyword>
<dbReference type="InterPro" id="IPR029016">
    <property type="entry name" value="GAF-like_dom_sf"/>
</dbReference>
<feature type="domain" description="IclR-ED" evidence="6">
    <location>
        <begin position="73"/>
        <end position="254"/>
    </location>
</feature>
<dbReference type="InterPro" id="IPR005471">
    <property type="entry name" value="Tscrpt_reg_IclR_N"/>
</dbReference>
<evidence type="ECO:0000313" key="8">
    <source>
        <dbReference type="Proteomes" id="UP000371041"/>
    </source>
</evidence>
<dbReference type="GO" id="GO:0045892">
    <property type="term" value="P:negative regulation of DNA-templated transcription"/>
    <property type="evidence" value="ECO:0007669"/>
    <property type="project" value="TreeGrafter"/>
</dbReference>
<dbReference type="InterPro" id="IPR036388">
    <property type="entry name" value="WH-like_DNA-bd_sf"/>
</dbReference>
<evidence type="ECO:0000256" key="3">
    <source>
        <dbReference type="ARBA" id="ARBA00023163"/>
    </source>
</evidence>
<evidence type="ECO:0000256" key="2">
    <source>
        <dbReference type="ARBA" id="ARBA00023125"/>
    </source>
</evidence>
<dbReference type="KEGG" id="sace:GIY23_14215"/>
<keyword evidence="2" id="KW-0238">DNA-binding</keyword>
<dbReference type="PANTHER" id="PTHR30136">
    <property type="entry name" value="HELIX-TURN-HELIX TRANSCRIPTIONAL REGULATOR, ICLR FAMILY"/>
    <property type="match status" value="1"/>
</dbReference>
<dbReference type="Gene3D" id="1.10.10.10">
    <property type="entry name" value="Winged helix-like DNA-binding domain superfamily/Winged helix DNA-binding domain"/>
    <property type="match status" value="1"/>
</dbReference>
<keyword evidence="3" id="KW-0804">Transcription</keyword>
<dbReference type="SMART" id="SM00346">
    <property type="entry name" value="HTH_ICLR"/>
    <property type="match status" value="1"/>
</dbReference>
<evidence type="ECO:0000256" key="4">
    <source>
        <dbReference type="SAM" id="MobiDB-lite"/>
    </source>
</evidence>
<dbReference type="Pfam" id="PF01614">
    <property type="entry name" value="IclR_C"/>
    <property type="match status" value="1"/>
</dbReference>
<dbReference type="InterPro" id="IPR014757">
    <property type="entry name" value="Tscrpt_reg_IclR_C"/>
</dbReference>
<feature type="region of interest" description="Disordered" evidence="4">
    <location>
        <begin position="253"/>
        <end position="272"/>
    </location>
</feature>
<evidence type="ECO:0000313" key="7">
    <source>
        <dbReference type="EMBL" id="QGK70523.1"/>
    </source>
</evidence>
<organism evidence="7 8">
    <name type="scientific">Allosaccharopolyspora coralli</name>
    <dbReference type="NCBI Taxonomy" id="2665642"/>
    <lineage>
        <taxon>Bacteria</taxon>
        <taxon>Bacillati</taxon>
        <taxon>Actinomycetota</taxon>
        <taxon>Actinomycetes</taxon>
        <taxon>Pseudonocardiales</taxon>
        <taxon>Pseudonocardiaceae</taxon>
        <taxon>Allosaccharopolyspora</taxon>
    </lineage>
</organism>
<name>A0A5Q3Q825_9PSEU</name>